<evidence type="ECO:0000313" key="2">
    <source>
        <dbReference type="Proteomes" id="UP001470230"/>
    </source>
</evidence>
<evidence type="ECO:0000313" key="1">
    <source>
        <dbReference type="EMBL" id="KAK8844465.1"/>
    </source>
</evidence>
<proteinExistence type="predicted"/>
<dbReference type="EMBL" id="JAPFFF010000032">
    <property type="protein sequence ID" value="KAK8844465.1"/>
    <property type="molecule type" value="Genomic_DNA"/>
</dbReference>
<organism evidence="1 2">
    <name type="scientific">Tritrichomonas musculus</name>
    <dbReference type="NCBI Taxonomy" id="1915356"/>
    <lineage>
        <taxon>Eukaryota</taxon>
        <taxon>Metamonada</taxon>
        <taxon>Parabasalia</taxon>
        <taxon>Tritrichomonadida</taxon>
        <taxon>Tritrichomonadidae</taxon>
        <taxon>Tritrichomonas</taxon>
    </lineage>
</organism>
<accession>A0ABR2HCN8</accession>
<sequence length="150" mass="17264">MLFFKNIKGDSMPTPKVYPISVSTKMMDKTGDIICDPIISDCPQENFEDPSVYSCGQLCWTYNGNATFSYTFKGIQFMIYGRHNQTGRFNLFIDDENLGEIIEMQSDEKVTDLLYTSRVYKYGNHTIRAEGQKVQIKTMLKLLLIKSLNK</sequence>
<name>A0ABR2HCN8_9EUKA</name>
<reference evidence="1 2" key="1">
    <citation type="submission" date="2024-04" db="EMBL/GenBank/DDBJ databases">
        <title>Tritrichomonas musculus Genome.</title>
        <authorList>
            <person name="Alves-Ferreira E."/>
            <person name="Grigg M."/>
            <person name="Lorenzi H."/>
            <person name="Galac M."/>
        </authorList>
    </citation>
    <scope>NUCLEOTIDE SEQUENCE [LARGE SCALE GENOMIC DNA]</scope>
    <source>
        <strain evidence="1 2">EAF2021</strain>
    </source>
</reference>
<dbReference type="Gene3D" id="2.60.120.260">
    <property type="entry name" value="Galactose-binding domain-like"/>
    <property type="match status" value="1"/>
</dbReference>
<comment type="caution">
    <text evidence="1">The sequence shown here is derived from an EMBL/GenBank/DDBJ whole genome shotgun (WGS) entry which is preliminary data.</text>
</comment>
<keyword evidence="2" id="KW-1185">Reference proteome</keyword>
<gene>
    <name evidence="1" type="ORF">M9Y10_024324</name>
</gene>
<protein>
    <submittedName>
        <fullName evidence="1">Uncharacterized protein</fullName>
    </submittedName>
</protein>
<dbReference type="Proteomes" id="UP001470230">
    <property type="component" value="Unassembled WGS sequence"/>
</dbReference>